<feature type="domain" description="Multidrug resistance protein MdtA-like barrel-sandwich hybrid" evidence="4">
    <location>
        <begin position="59"/>
        <end position="178"/>
    </location>
</feature>
<comment type="similarity">
    <text evidence="1">Belongs to the membrane fusion protein (MFP) (TC 8.A.1) family.</text>
</comment>
<dbReference type="EMBL" id="MDTQ01000001">
    <property type="protein sequence ID" value="ODC02258.1"/>
    <property type="molecule type" value="Genomic_DNA"/>
</dbReference>
<accession>A0A1E2V5J3</accession>
<dbReference type="Gene3D" id="2.40.50.100">
    <property type="match status" value="1"/>
</dbReference>
<protein>
    <recommendedName>
        <fullName evidence="4">Multidrug resistance protein MdtA-like barrel-sandwich hybrid domain-containing protein</fullName>
    </recommendedName>
</protein>
<dbReference type="STRING" id="197479.BFW38_00580"/>
<feature type="region of interest" description="Disordered" evidence="2">
    <location>
        <begin position="243"/>
        <end position="283"/>
    </location>
</feature>
<evidence type="ECO:0000256" key="2">
    <source>
        <dbReference type="SAM" id="MobiDB-lite"/>
    </source>
</evidence>
<name>A0A1E2V5J3_9GAMM</name>
<organism evidence="5 6">
    <name type="scientific">Terasakiispira papahanaumokuakeensis</name>
    <dbReference type="NCBI Taxonomy" id="197479"/>
    <lineage>
        <taxon>Bacteria</taxon>
        <taxon>Pseudomonadati</taxon>
        <taxon>Pseudomonadota</taxon>
        <taxon>Gammaproteobacteria</taxon>
        <taxon>Oceanospirillales</taxon>
        <taxon>Terasakiispira</taxon>
    </lineage>
</organism>
<comment type="caution">
    <text evidence="5">The sequence shown here is derived from an EMBL/GenBank/DDBJ whole genome shotgun (WGS) entry which is preliminary data.</text>
</comment>
<dbReference type="SUPFAM" id="SSF111369">
    <property type="entry name" value="HlyD-like secretion proteins"/>
    <property type="match status" value="1"/>
</dbReference>
<dbReference type="GO" id="GO:1990281">
    <property type="term" value="C:efflux pump complex"/>
    <property type="evidence" value="ECO:0007669"/>
    <property type="project" value="TreeGrafter"/>
</dbReference>
<keyword evidence="3" id="KW-0732">Signal</keyword>
<dbReference type="PANTHER" id="PTHR30469:SF15">
    <property type="entry name" value="HLYD FAMILY OF SECRETION PROTEINS"/>
    <property type="match status" value="1"/>
</dbReference>
<dbReference type="PANTHER" id="PTHR30469">
    <property type="entry name" value="MULTIDRUG RESISTANCE PROTEIN MDTA"/>
    <property type="match status" value="1"/>
</dbReference>
<sequence>MKRRHSTVRLQARSTGLTLMLLGAFSAQAATPQSEATPTLDTTTPHALRLQLSAHEHTTLSSELSGKLKQVRVEEGDHFEKGETLLTFDCAIHQARLRRSNAAERAAQEKLAIAQQLNQLNSISMTDVAQAEADQQMAEAESGIHRVMVNRCHIEAPFNGRVAERLVQPGEYVSEGTDLLALYADDRFDVELIAPSQWLRWLEPGLPFTVTLDETGQSYQATLTRLGAIVDPVSQSIKLMGQITPDVSSDPDGSDDQTANHQTPAKLLPGMSGTAHFDHPSQGQDLSAATALTTDMLTDIQPFTDSLNPSVP</sequence>
<evidence type="ECO:0000256" key="1">
    <source>
        <dbReference type="ARBA" id="ARBA00009477"/>
    </source>
</evidence>
<feature type="chain" id="PRO_5009119582" description="Multidrug resistance protein MdtA-like barrel-sandwich hybrid domain-containing protein" evidence="3">
    <location>
        <begin position="30"/>
        <end position="312"/>
    </location>
</feature>
<dbReference type="AlphaFoldDB" id="A0A1E2V5J3"/>
<dbReference type="Gene3D" id="1.10.287.470">
    <property type="entry name" value="Helix hairpin bin"/>
    <property type="match status" value="1"/>
</dbReference>
<evidence type="ECO:0000313" key="5">
    <source>
        <dbReference type="EMBL" id="ODC02258.1"/>
    </source>
</evidence>
<keyword evidence="6" id="KW-1185">Reference proteome</keyword>
<dbReference type="InterPro" id="IPR058625">
    <property type="entry name" value="MdtA-like_BSH"/>
</dbReference>
<reference evidence="5 6" key="1">
    <citation type="submission" date="2016-08" db="EMBL/GenBank/DDBJ databases">
        <authorList>
            <person name="Seilhamer J.J."/>
        </authorList>
    </citation>
    <scope>NUCLEOTIDE SEQUENCE [LARGE SCALE GENOMIC DNA]</scope>
    <source>
        <strain evidence="5 6">PH27A</strain>
    </source>
</reference>
<evidence type="ECO:0000313" key="6">
    <source>
        <dbReference type="Proteomes" id="UP000094291"/>
    </source>
</evidence>
<dbReference type="Gene3D" id="2.40.30.170">
    <property type="match status" value="1"/>
</dbReference>
<feature type="signal peptide" evidence="3">
    <location>
        <begin position="1"/>
        <end position="29"/>
    </location>
</feature>
<dbReference type="GO" id="GO:0015562">
    <property type="term" value="F:efflux transmembrane transporter activity"/>
    <property type="evidence" value="ECO:0007669"/>
    <property type="project" value="TreeGrafter"/>
</dbReference>
<dbReference type="OrthoDB" id="9778796at2"/>
<gene>
    <name evidence="5" type="ORF">BFW38_00580</name>
</gene>
<dbReference type="Pfam" id="PF25917">
    <property type="entry name" value="BSH_RND"/>
    <property type="match status" value="1"/>
</dbReference>
<dbReference type="Proteomes" id="UP000094291">
    <property type="component" value="Unassembled WGS sequence"/>
</dbReference>
<evidence type="ECO:0000256" key="3">
    <source>
        <dbReference type="SAM" id="SignalP"/>
    </source>
</evidence>
<evidence type="ECO:0000259" key="4">
    <source>
        <dbReference type="Pfam" id="PF25917"/>
    </source>
</evidence>
<dbReference type="InterPro" id="IPR006143">
    <property type="entry name" value="RND_pump_MFP"/>
</dbReference>
<dbReference type="NCBIfam" id="TIGR01730">
    <property type="entry name" value="RND_mfp"/>
    <property type="match status" value="1"/>
</dbReference>
<proteinExistence type="inferred from homology"/>
<dbReference type="RefSeq" id="WP_068996642.1">
    <property type="nucleotide sequence ID" value="NZ_MDTQ01000001.1"/>
</dbReference>